<evidence type="ECO:0000313" key="1">
    <source>
        <dbReference type="EMBL" id="KAJ4702726.1"/>
    </source>
</evidence>
<protein>
    <submittedName>
        <fullName evidence="1">BUD13-like</fullName>
    </submittedName>
</protein>
<name>A0ACC1WU40_MELAZ</name>
<accession>A0ACC1WU40</accession>
<keyword evidence="2" id="KW-1185">Reference proteome</keyword>
<reference evidence="1 2" key="1">
    <citation type="journal article" date="2023" name="Science">
        <title>Complex scaffold remodeling in plant triterpene biosynthesis.</title>
        <authorList>
            <person name="De La Pena R."/>
            <person name="Hodgson H."/>
            <person name="Liu J.C."/>
            <person name="Stephenson M.J."/>
            <person name="Martin A.C."/>
            <person name="Owen C."/>
            <person name="Harkess A."/>
            <person name="Leebens-Mack J."/>
            <person name="Jimenez L.E."/>
            <person name="Osbourn A."/>
            <person name="Sattely E.S."/>
        </authorList>
    </citation>
    <scope>NUCLEOTIDE SEQUENCE [LARGE SCALE GENOMIC DNA]</scope>
    <source>
        <strain evidence="2">cv. JPN11</strain>
        <tissue evidence="1">Leaf</tissue>
    </source>
</reference>
<organism evidence="1 2">
    <name type="scientific">Melia azedarach</name>
    <name type="common">Chinaberry tree</name>
    <dbReference type="NCBI Taxonomy" id="155640"/>
    <lineage>
        <taxon>Eukaryota</taxon>
        <taxon>Viridiplantae</taxon>
        <taxon>Streptophyta</taxon>
        <taxon>Embryophyta</taxon>
        <taxon>Tracheophyta</taxon>
        <taxon>Spermatophyta</taxon>
        <taxon>Magnoliopsida</taxon>
        <taxon>eudicotyledons</taxon>
        <taxon>Gunneridae</taxon>
        <taxon>Pentapetalae</taxon>
        <taxon>rosids</taxon>
        <taxon>malvids</taxon>
        <taxon>Sapindales</taxon>
        <taxon>Meliaceae</taxon>
        <taxon>Melia</taxon>
    </lineage>
</organism>
<comment type="caution">
    <text evidence="1">The sequence shown here is derived from an EMBL/GenBank/DDBJ whole genome shotgun (WGS) entry which is preliminary data.</text>
</comment>
<sequence length="224" mass="25414">MRVTVMKKRRRRKPDTNLATGILVVDEDCVWQKPDNLEEEEEGNDSPDEEKPQVDEDIEVRPRNDSPSAEPEPRPTGSGRENTDLSLPRQQQSRHDILLPDADQNLDIPLFPGLDSYLSPPRKSGVRNDTPSARPKLKPVKEDLSRSSRAPEVPYLSPLGKIQKEEKGVHRTGLISGSNIWEGISKKKEEDLLRDDSELDKIMDRMRWGDPVAHLVKEIICSTN</sequence>
<dbReference type="EMBL" id="CM051406">
    <property type="protein sequence ID" value="KAJ4702726.1"/>
    <property type="molecule type" value="Genomic_DNA"/>
</dbReference>
<proteinExistence type="predicted"/>
<evidence type="ECO:0000313" key="2">
    <source>
        <dbReference type="Proteomes" id="UP001164539"/>
    </source>
</evidence>
<dbReference type="Proteomes" id="UP001164539">
    <property type="component" value="Chromosome 13"/>
</dbReference>
<gene>
    <name evidence="1" type="ORF">OWV82_022732</name>
</gene>